<feature type="region of interest" description="Disordered" evidence="9">
    <location>
        <begin position="205"/>
        <end position="227"/>
    </location>
</feature>
<dbReference type="Gene3D" id="3.30.1490.140">
    <property type="entry name" value="Amyloidogenic glycoprotein, copper-binding domain"/>
    <property type="match status" value="1"/>
</dbReference>
<dbReference type="PROSITE" id="PS51869">
    <property type="entry name" value="APP_E1"/>
    <property type="match status" value="1"/>
</dbReference>
<feature type="chain" id="PRO_5043005189" evidence="11">
    <location>
        <begin position="25"/>
        <end position="593"/>
    </location>
</feature>
<reference evidence="14 15" key="1">
    <citation type="submission" date="2024-01" db="EMBL/GenBank/DDBJ databases">
        <title>The genome of the rayed Mediterranean limpet Patella caerulea (Linnaeus, 1758).</title>
        <authorList>
            <person name="Anh-Thu Weber A."/>
            <person name="Halstead-Nussloch G."/>
        </authorList>
    </citation>
    <scope>NUCLEOTIDE SEQUENCE [LARGE SCALE GENOMIC DNA]</scope>
    <source>
        <strain evidence="14">AATW-2023a</strain>
        <tissue evidence="14">Whole specimen</tissue>
    </source>
</reference>
<evidence type="ECO:0000313" key="15">
    <source>
        <dbReference type="Proteomes" id="UP001347796"/>
    </source>
</evidence>
<proteinExistence type="inferred from homology"/>
<dbReference type="Pfam" id="PF10515">
    <property type="entry name" value="APP_amyloid"/>
    <property type="match status" value="1"/>
</dbReference>
<evidence type="ECO:0000256" key="6">
    <source>
        <dbReference type="ARBA" id="ARBA00023157"/>
    </source>
</evidence>
<dbReference type="InterPro" id="IPR008155">
    <property type="entry name" value="Amyloid_glyco"/>
</dbReference>
<evidence type="ECO:0000256" key="3">
    <source>
        <dbReference type="ARBA" id="ARBA00022729"/>
    </source>
</evidence>
<sequence>MGPNYGPKVLAIVFSLVQALAANADVEDKFEPMVAFMCNKPTMHKVVNGWEADYKQECITENKRSILDYCKKMYPDHDITNIVETSYMVSIPEWPDKDGKKTHTHKVRPYRCIVGAFQSDALLVPQHCVFDHHHDTDMCMDFDFWNKTANDKCKNRHDQKILKESFAMLLECEVDKFNGVEFVCCPEKKDDLEKKKKTDKTIIYEDEDDDDSNESAEDDYPAITSDDNTDAYHAYLNMGKPKSGKNEHQIFIKARKEMKKQQEEKMTKLMKEWQAARDHIAELRKTDFKSGEKLETEITERFKRLYKSYQQEGAAEKVQLIALHQQHIQSDLNNRKRVAMDKYIAALQKQDAHKILKYLKAYIRAEEKDRMHTVNHYEHTVYTNKEEAKEMYPHMQEHLDLISQRLNQTMTMLAKFPDMQRKLLPEIEKFRQRYRAVDQSILNIVMGPPKTEIIAKTTKGDEETVVITNESQQPASVLDEYDGNSETSENEHEYHFQANARDDTVGIDQDVNVVSAVASNKVGSTFGIAIGSVSIFVIIVVAIVMLRRRGSRQTVTHGYVEVDPAASPEERHVANMQMNGYENPTYRYFEIAT</sequence>
<keyword evidence="3 11" id="KW-0732">Signal</keyword>
<evidence type="ECO:0000256" key="4">
    <source>
        <dbReference type="ARBA" id="ARBA00022989"/>
    </source>
</evidence>
<dbReference type="Gene3D" id="3.90.570.10">
    <property type="entry name" value="Amyloidogenic glycoprotein, heparin-binding domain"/>
    <property type="match status" value="1"/>
</dbReference>
<comment type="similarity">
    <text evidence="8">Belongs to the APP family.</text>
</comment>
<evidence type="ECO:0000256" key="11">
    <source>
        <dbReference type="SAM" id="SignalP"/>
    </source>
</evidence>
<feature type="signal peptide" evidence="11">
    <location>
        <begin position="1"/>
        <end position="24"/>
    </location>
</feature>
<dbReference type="InterPro" id="IPR024329">
    <property type="entry name" value="Amyloid_glyco_E2_domain"/>
</dbReference>
<name>A0AAN8PK52_PATCE</name>
<dbReference type="PANTHER" id="PTHR23103:SF15">
    <property type="entry name" value="AMYLOID-BETA-LIKE PROTEIN"/>
    <property type="match status" value="1"/>
</dbReference>
<evidence type="ECO:0000259" key="12">
    <source>
        <dbReference type="PROSITE" id="PS51869"/>
    </source>
</evidence>
<comment type="caution">
    <text evidence="14">The sequence shown here is derived from an EMBL/GenBank/DDBJ whole genome shotgun (WGS) entry which is preliminary data.</text>
</comment>
<dbReference type="PROSITE" id="PS00320">
    <property type="entry name" value="APP_INTRA"/>
    <property type="match status" value="1"/>
</dbReference>
<dbReference type="SUPFAM" id="SSF109843">
    <property type="entry name" value="CAPPD, an extracellular domain of amyloid beta A4 protein"/>
    <property type="match status" value="1"/>
</dbReference>
<gene>
    <name evidence="14" type="ORF">SNE40_016782</name>
</gene>
<keyword evidence="4 10" id="KW-1133">Transmembrane helix</keyword>
<evidence type="ECO:0000256" key="10">
    <source>
        <dbReference type="SAM" id="Phobius"/>
    </source>
</evidence>
<comment type="caution">
    <text evidence="8">Lacks conserved residue(s) required for the propagation of feature annotation.</text>
</comment>
<feature type="domain" description="E2" evidence="13">
    <location>
        <begin position="235"/>
        <end position="430"/>
    </location>
</feature>
<evidence type="ECO:0000256" key="2">
    <source>
        <dbReference type="ARBA" id="ARBA00022692"/>
    </source>
</evidence>
<dbReference type="InterPro" id="IPR019543">
    <property type="entry name" value="APP_amyloid_C"/>
</dbReference>
<dbReference type="InterPro" id="IPR011178">
    <property type="entry name" value="Amyloid_glyco_Cu-bd"/>
</dbReference>
<evidence type="ECO:0000256" key="5">
    <source>
        <dbReference type="ARBA" id="ARBA00023136"/>
    </source>
</evidence>
<evidence type="ECO:0000256" key="1">
    <source>
        <dbReference type="ARBA" id="ARBA00004479"/>
    </source>
</evidence>
<dbReference type="SMART" id="SM00006">
    <property type="entry name" value="A4_EXTRA"/>
    <property type="match status" value="1"/>
</dbReference>
<dbReference type="PROSITE" id="PS00319">
    <property type="entry name" value="APP_CUBD"/>
    <property type="match status" value="1"/>
</dbReference>
<dbReference type="PRINTS" id="PR00203">
    <property type="entry name" value="AMYLOIDA4"/>
</dbReference>
<keyword evidence="7" id="KW-0325">Glycoprotein</keyword>
<accession>A0AAN8PK52</accession>
<evidence type="ECO:0000313" key="14">
    <source>
        <dbReference type="EMBL" id="KAK6173306.1"/>
    </source>
</evidence>
<dbReference type="InterPro" id="IPR036669">
    <property type="entry name" value="Amyloid_Cu-bd_sf"/>
</dbReference>
<dbReference type="InterPro" id="IPR015849">
    <property type="entry name" value="Amyloid_glyco_heparin-bd"/>
</dbReference>
<organism evidence="14 15">
    <name type="scientific">Patella caerulea</name>
    <name type="common">Rayed Mediterranean limpet</name>
    <dbReference type="NCBI Taxonomy" id="87958"/>
    <lineage>
        <taxon>Eukaryota</taxon>
        <taxon>Metazoa</taxon>
        <taxon>Spiralia</taxon>
        <taxon>Lophotrochozoa</taxon>
        <taxon>Mollusca</taxon>
        <taxon>Gastropoda</taxon>
        <taxon>Patellogastropoda</taxon>
        <taxon>Patelloidea</taxon>
        <taxon>Patellidae</taxon>
        <taxon>Patella</taxon>
    </lineage>
</organism>
<dbReference type="InterPro" id="IPR036176">
    <property type="entry name" value="E2_sf"/>
</dbReference>
<dbReference type="SUPFAM" id="SSF89811">
    <property type="entry name" value="Amyloid beta a4 protein copper binding domain (domain 2)"/>
    <property type="match status" value="1"/>
</dbReference>
<comment type="subcellular location">
    <subcellularLocation>
        <location evidence="1">Membrane</location>
        <topology evidence="1">Single-pass type I membrane protein</topology>
    </subcellularLocation>
</comment>
<dbReference type="AlphaFoldDB" id="A0AAN8PK52"/>
<evidence type="ECO:0000256" key="9">
    <source>
        <dbReference type="SAM" id="MobiDB-lite"/>
    </source>
</evidence>
<dbReference type="InterPro" id="IPR019744">
    <property type="entry name" value="APP_CUBD_CS"/>
</dbReference>
<dbReference type="SUPFAM" id="SSF56491">
    <property type="entry name" value="A heparin-binding domain"/>
    <property type="match status" value="1"/>
</dbReference>
<dbReference type="InterPro" id="IPR008154">
    <property type="entry name" value="Amyloid_glyco_extra"/>
</dbReference>
<dbReference type="GO" id="GO:0008201">
    <property type="term" value="F:heparin binding"/>
    <property type="evidence" value="ECO:0007669"/>
    <property type="project" value="UniProtKB-UniRule"/>
</dbReference>
<keyword evidence="6" id="KW-1015">Disulfide bond</keyword>
<dbReference type="InterPro" id="IPR036454">
    <property type="entry name" value="Amyloid_glyco_heparin-bd_sf"/>
</dbReference>
<keyword evidence="15" id="KW-1185">Reference proteome</keyword>
<dbReference type="InterPro" id="IPR011993">
    <property type="entry name" value="PH-like_dom_sf"/>
</dbReference>
<dbReference type="Gene3D" id="1.20.120.770">
    <property type="entry name" value="Amyloid precursor protein, E2 domain"/>
    <property type="match status" value="1"/>
</dbReference>
<dbReference type="PANTHER" id="PTHR23103">
    <property type="entry name" value="ALZHEIMER'S DISEASE BETA-AMYLOID RELATED"/>
    <property type="match status" value="1"/>
</dbReference>
<dbReference type="Proteomes" id="UP001347796">
    <property type="component" value="Unassembled WGS sequence"/>
</dbReference>
<keyword evidence="5 10" id="KW-0472">Membrane</keyword>
<keyword evidence="2 10" id="KW-0812">Transmembrane</keyword>
<dbReference type="Gene3D" id="2.30.29.30">
    <property type="entry name" value="Pleckstrin-homology domain (PH domain)/Phosphotyrosine-binding domain (PTB)"/>
    <property type="match status" value="1"/>
</dbReference>
<dbReference type="GO" id="GO:0007409">
    <property type="term" value="P:axonogenesis"/>
    <property type="evidence" value="ECO:0007669"/>
    <property type="project" value="TreeGrafter"/>
</dbReference>
<dbReference type="EMBL" id="JAZGQO010000011">
    <property type="protein sequence ID" value="KAK6173306.1"/>
    <property type="molecule type" value="Genomic_DNA"/>
</dbReference>
<protein>
    <submittedName>
        <fullName evidence="14">Uncharacterized protein</fullName>
    </submittedName>
</protein>
<dbReference type="Pfam" id="PF12924">
    <property type="entry name" value="APP_Cu_bd"/>
    <property type="match status" value="1"/>
</dbReference>
<dbReference type="GO" id="GO:0046914">
    <property type="term" value="F:transition metal ion binding"/>
    <property type="evidence" value="ECO:0007669"/>
    <property type="project" value="InterPro"/>
</dbReference>
<dbReference type="GO" id="GO:0016020">
    <property type="term" value="C:membrane"/>
    <property type="evidence" value="ECO:0007669"/>
    <property type="project" value="UniProtKB-SubCell"/>
</dbReference>
<dbReference type="Pfam" id="PF02177">
    <property type="entry name" value="APP_N"/>
    <property type="match status" value="1"/>
</dbReference>
<feature type="region of interest" description="CuBD subdomain" evidence="8">
    <location>
        <begin position="126"/>
        <end position="187"/>
    </location>
</feature>
<dbReference type="PROSITE" id="PS51870">
    <property type="entry name" value="APP_E2"/>
    <property type="match status" value="1"/>
</dbReference>
<dbReference type="InterPro" id="IPR019745">
    <property type="entry name" value="Amyloid_glyco_intracell_CS"/>
</dbReference>
<feature type="region of interest" description="GFLD subdomain" evidence="8">
    <location>
        <begin position="28"/>
        <end position="118"/>
    </location>
</feature>
<feature type="domain" description="E1" evidence="12">
    <location>
        <begin position="28"/>
        <end position="187"/>
    </location>
</feature>
<dbReference type="Pfam" id="PF12925">
    <property type="entry name" value="APP_E2"/>
    <property type="match status" value="1"/>
</dbReference>
<evidence type="ECO:0000256" key="7">
    <source>
        <dbReference type="ARBA" id="ARBA00023180"/>
    </source>
</evidence>
<feature type="compositionally biased region" description="Acidic residues" evidence="9">
    <location>
        <begin position="205"/>
        <end position="220"/>
    </location>
</feature>
<evidence type="ECO:0000259" key="13">
    <source>
        <dbReference type="PROSITE" id="PS51870"/>
    </source>
</evidence>
<feature type="transmembrane region" description="Helical" evidence="10">
    <location>
        <begin position="526"/>
        <end position="546"/>
    </location>
</feature>
<dbReference type="GO" id="GO:0007417">
    <property type="term" value="P:central nervous system development"/>
    <property type="evidence" value="ECO:0007669"/>
    <property type="project" value="TreeGrafter"/>
</dbReference>
<evidence type="ECO:0000256" key="8">
    <source>
        <dbReference type="PROSITE-ProRule" id="PRU01217"/>
    </source>
</evidence>